<evidence type="ECO:0000256" key="4">
    <source>
        <dbReference type="ARBA" id="ARBA00022729"/>
    </source>
</evidence>
<dbReference type="RefSeq" id="WP_008731244.1">
    <property type="nucleotide sequence ID" value="NZ_AKFT01000098.1"/>
</dbReference>
<feature type="region of interest" description="Disordered" evidence="6">
    <location>
        <begin position="641"/>
        <end position="684"/>
    </location>
</feature>
<evidence type="ECO:0000259" key="9">
    <source>
        <dbReference type="Pfam" id="PF19407"/>
    </source>
</evidence>
<evidence type="ECO:0000256" key="3">
    <source>
        <dbReference type="ARBA" id="ARBA00022525"/>
    </source>
</evidence>
<evidence type="ECO:0000259" key="10">
    <source>
        <dbReference type="Pfam" id="PF25548"/>
    </source>
</evidence>
<feature type="signal peptide" evidence="8">
    <location>
        <begin position="1"/>
        <end position="39"/>
    </location>
</feature>
<feature type="domain" description="DUF7926" evidence="10">
    <location>
        <begin position="206"/>
        <end position="405"/>
    </location>
</feature>
<evidence type="ECO:0000256" key="5">
    <source>
        <dbReference type="ARBA" id="ARBA00023088"/>
    </source>
</evidence>
<feature type="compositionally biased region" description="Polar residues" evidence="6">
    <location>
        <begin position="674"/>
        <end position="684"/>
    </location>
</feature>
<keyword evidence="12" id="KW-1185">Reference proteome</keyword>
<dbReference type="Pfam" id="PF19407">
    <property type="entry name" value="DUF5979"/>
    <property type="match status" value="1"/>
</dbReference>
<protein>
    <recommendedName>
        <fullName evidence="13">LPXTG cell wall anchor domain protein</fullName>
    </recommendedName>
</protein>
<keyword evidence="5" id="KW-0572">Peptidoglycan-anchor</keyword>
<feature type="compositionally biased region" description="Low complexity" evidence="6">
    <location>
        <begin position="645"/>
        <end position="673"/>
    </location>
</feature>
<dbReference type="InterPro" id="IPR057686">
    <property type="entry name" value="DUF7926"/>
</dbReference>
<feature type="chain" id="PRO_5003743502" description="LPXTG cell wall anchor domain protein" evidence="8">
    <location>
        <begin position="40"/>
        <end position="732"/>
    </location>
</feature>
<accession>J1HHL1</accession>
<proteinExistence type="predicted"/>
<comment type="subcellular location">
    <subcellularLocation>
        <location evidence="1">Secreted</location>
        <location evidence="1">Cell wall</location>
    </subcellularLocation>
</comment>
<keyword evidence="7" id="KW-0472">Membrane</keyword>
<keyword evidence="7" id="KW-1133">Transmembrane helix</keyword>
<dbReference type="InterPro" id="IPR008966">
    <property type="entry name" value="Adhesion_dom_sf"/>
</dbReference>
<dbReference type="PATRIC" id="fig|1125718.3.peg.1262"/>
<evidence type="ECO:0000256" key="6">
    <source>
        <dbReference type="SAM" id="MobiDB-lite"/>
    </source>
</evidence>
<dbReference type="GO" id="GO:0007155">
    <property type="term" value="P:cell adhesion"/>
    <property type="evidence" value="ECO:0007669"/>
    <property type="project" value="InterPro"/>
</dbReference>
<reference evidence="11 12" key="1">
    <citation type="submission" date="2012-05" db="EMBL/GenBank/DDBJ databases">
        <authorList>
            <person name="Harkins D.M."/>
            <person name="Madupu R."/>
            <person name="Durkin A.S."/>
            <person name="Torralba M."/>
            <person name="Methe B."/>
            <person name="Sutton G.G."/>
            <person name="Nelson K.E."/>
        </authorList>
    </citation>
    <scope>NUCLEOTIDE SEQUENCE [LARGE SCALE GENOMIC DNA]</scope>
    <source>
        <strain evidence="11 12">F0489</strain>
    </source>
</reference>
<dbReference type="AlphaFoldDB" id="J1HHL1"/>
<comment type="caution">
    <text evidence="11">The sequence shown here is derived from an EMBL/GenBank/DDBJ whole genome shotgun (WGS) entry which is preliminary data.</text>
</comment>
<keyword evidence="3" id="KW-0964">Secreted</keyword>
<keyword evidence="4 8" id="KW-0732">Signal</keyword>
<dbReference type="Proteomes" id="UP000002941">
    <property type="component" value="Unassembled WGS sequence"/>
</dbReference>
<sequence length="732" mass="74048">MHSVADRLEVSFSRRLLVAVCLGLALVLSAVVPSTAARAADGGDSADKAASRPSAISDVTLVKSSRTGEDSSGGLTVQDIAKLTYSWDAGSEAHAGSATTIDLGADFTNLEFPASSPMSAIHDGKVEEVGNCVLAEKTITCTFNEKLDELRSAGFSDVKGRGEALLLAAHETVEATTTMVVNDAAITVSLPGEGGIKGAGESAYTPWQFSKDGSEIGSSSTDIAWKLDFGSDYVKERLAGGDAAIAADGSTRDTLTFTDTLGDGMSFGSDPSQWSLYVRNSAADPASEGTAIATGSSASGAEPAGSSSSSMGSSDSAADPSSSASGFDLTVSTRGQVATVKVTGPFAPSTNYEIVYRTGFTSQTGKAIMGARYANKASLNGSGKEVASERSYVEPFKVTIGMAPGYGGFEIVKSLAGSALGAVPAGTSFDVRVGYKLPAAASTYSGWTAPGTVNDDGVSGSAVMRVEIGKKSIFPGIFPKGTVITLSEDLTSASPAPENYSWSSPTYSVGGAETSSLTVGSQVITSVSLTNRASTVPLGTFQVTQTASGADAAANKEFGFIYDCSDGQFGAVTVKGDDVSAAPDKTFEEGTICTVSEDEEIAAIDGYDLVVPEAQSVTISTGATATVAFVNTYVAAGTLPKSEPSDSAATSQESAESPAQAAPAPDDPGAIQPTSDGTAPKSSLASTGATVLVPMIVVIVALVAGAVLLMRRRGLKDDDADGVDDADGGTGD</sequence>
<gene>
    <name evidence="11" type="ORF">HMPREF1318_0932</name>
</gene>
<evidence type="ECO:0000313" key="11">
    <source>
        <dbReference type="EMBL" id="EJF45335.1"/>
    </source>
</evidence>
<keyword evidence="7" id="KW-0812">Transmembrane</keyword>
<dbReference type="InterPro" id="IPR046022">
    <property type="entry name" value="DUF5979"/>
</dbReference>
<feature type="transmembrane region" description="Helical" evidence="7">
    <location>
        <begin position="691"/>
        <end position="710"/>
    </location>
</feature>
<name>J1HHL1_9ACTO</name>
<evidence type="ECO:0000256" key="2">
    <source>
        <dbReference type="ARBA" id="ARBA00022512"/>
    </source>
</evidence>
<dbReference type="EMBL" id="AKFT01000098">
    <property type="protein sequence ID" value="EJF45335.1"/>
    <property type="molecule type" value="Genomic_DNA"/>
</dbReference>
<evidence type="ECO:0000256" key="1">
    <source>
        <dbReference type="ARBA" id="ARBA00004191"/>
    </source>
</evidence>
<feature type="region of interest" description="Disordered" evidence="6">
    <location>
        <begin position="287"/>
        <end position="326"/>
    </location>
</feature>
<evidence type="ECO:0000313" key="12">
    <source>
        <dbReference type="Proteomes" id="UP000002941"/>
    </source>
</evidence>
<dbReference type="InterPro" id="IPR011252">
    <property type="entry name" value="Fibrogen-bd_dom1"/>
</dbReference>
<keyword evidence="2" id="KW-0134">Cell wall</keyword>
<dbReference type="SUPFAM" id="SSF49401">
    <property type="entry name" value="Bacterial adhesins"/>
    <property type="match status" value="1"/>
</dbReference>
<dbReference type="Pfam" id="PF25548">
    <property type="entry name" value="DUF7926"/>
    <property type="match status" value="1"/>
</dbReference>
<feature type="domain" description="DUF5979" evidence="9">
    <location>
        <begin position="541"/>
        <end position="633"/>
    </location>
</feature>
<dbReference type="OrthoDB" id="3263604at2"/>
<dbReference type="Gene3D" id="2.60.40.1280">
    <property type="match status" value="1"/>
</dbReference>
<dbReference type="eggNOG" id="COG3170">
    <property type="taxonomic scope" value="Bacteria"/>
</dbReference>
<organism evidence="11 12">
    <name type="scientific">Actinomyces massiliensis F0489</name>
    <dbReference type="NCBI Taxonomy" id="1125718"/>
    <lineage>
        <taxon>Bacteria</taxon>
        <taxon>Bacillati</taxon>
        <taxon>Actinomycetota</taxon>
        <taxon>Actinomycetes</taxon>
        <taxon>Actinomycetales</taxon>
        <taxon>Actinomycetaceae</taxon>
        <taxon>Actinomyces</taxon>
    </lineage>
</organism>
<evidence type="ECO:0000256" key="7">
    <source>
        <dbReference type="SAM" id="Phobius"/>
    </source>
</evidence>
<evidence type="ECO:0008006" key="13">
    <source>
        <dbReference type="Google" id="ProtNLM"/>
    </source>
</evidence>
<evidence type="ECO:0000256" key="8">
    <source>
        <dbReference type="SAM" id="SignalP"/>
    </source>
</evidence>